<reference evidence="6 7" key="1">
    <citation type="submission" date="2020-07" db="EMBL/GenBank/DDBJ databases">
        <title>Sequencing the genomes of 1000 actinobacteria strains.</title>
        <authorList>
            <person name="Klenk H.-P."/>
        </authorList>
    </citation>
    <scope>NUCLEOTIDE SEQUENCE [LARGE SCALE GENOMIC DNA]</scope>
    <source>
        <strain evidence="6 7">DSM 45975</strain>
    </source>
</reference>
<comment type="subcellular location">
    <subcellularLocation>
        <location evidence="1">Cytoplasm</location>
    </subcellularLocation>
</comment>
<evidence type="ECO:0000313" key="6">
    <source>
        <dbReference type="EMBL" id="MBA8826734.1"/>
    </source>
</evidence>
<evidence type="ECO:0000256" key="5">
    <source>
        <dbReference type="SAM" id="MobiDB-lite"/>
    </source>
</evidence>
<comment type="similarity">
    <text evidence="2">Belongs to the EspG family.</text>
</comment>
<dbReference type="Pfam" id="PF14011">
    <property type="entry name" value="ESX-1_EspG"/>
    <property type="match status" value="1"/>
</dbReference>
<dbReference type="AlphaFoldDB" id="A0A839DZ11"/>
<keyword evidence="7" id="KW-1185">Reference proteome</keyword>
<dbReference type="RefSeq" id="WP_182545936.1">
    <property type="nucleotide sequence ID" value="NZ_JACGWZ010000006.1"/>
</dbReference>
<feature type="region of interest" description="Disordered" evidence="5">
    <location>
        <begin position="152"/>
        <end position="183"/>
    </location>
</feature>
<organism evidence="6 7">
    <name type="scientific">Halosaccharopolyspora lacisalsi</name>
    <dbReference type="NCBI Taxonomy" id="1000566"/>
    <lineage>
        <taxon>Bacteria</taxon>
        <taxon>Bacillati</taxon>
        <taxon>Actinomycetota</taxon>
        <taxon>Actinomycetes</taxon>
        <taxon>Pseudonocardiales</taxon>
        <taxon>Pseudonocardiaceae</taxon>
        <taxon>Halosaccharopolyspora</taxon>
    </lineage>
</organism>
<proteinExistence type="inferred from homology"/>
<gene>
    <name evidence="6" type="ORF">FHX42_004113</name>
</gene>
<comment type="caution">
    <text evidence="6">The sequence shown here is derived from an EMBL/GenBank/DDBJ whole genome shotgun (WGS) entry which is preliminary data.</text>
</comment>
<dbReference type="EMBL" id="JACGWZ010000006">
    <property type="protein sequence ID" value="MBA8826734.1"/>
    <property type="molecule type" value="Genomic_DNA"/>
</dbReference>
<feature type="compositionally biased region" description="Basic and acidic residues" evidence="5">
    <location>
        <begin position="171"/>
        <end position="183"/>
    </location>
</feature>
<evidence type="ECO:0000256" key="4">
    <source>
        <dbReference type="ARBA" id="ARBA00023186"/>
    </source>
</evidence>
<protein>
    <submittedName>
        <fullName evidence="6">Uncharacterized protein</fullName>
    </submittedName>
</protein>
<keyword evidence="3" id="KW-0963">Cytoplasm</keyword>
<evidence type="ECO:0000256" key="2">
    <source>
        <dbReference type="ARBA" id="ARBA00006411"/>
    </source>
</evidence>
<evidence type="ECO:0000313" key="7">
    <source>
        <dbReference type="Proteomes" id="UP000569329"/>
    </source>
</evidence>
<evidence type="ECO:0000256" key="3">
    <source>
        <dbReference type="ARBA" id="ARBA00022490"/>
    </source>
</evidence>
<dbReference type="Proteomes" id="UP000569329">
    <property type="component" value="Unassembled WGS sequence"/>
</dbReference>
<accession>A0A839DZ11</accession>
<name>A0A839DZ11_9PSEU</name>
<sequence>MPTTTELDLLEYAVLAEKSGINRVPTIASYSNHGTAVTDVVAEFENAEQRCRRRRLINGSGRASDEVWDLLGIYPSTSVEFDPRFSAQEGTEVPASVSRTSRGAVRTIVDGDRVRLEELRAGEAIPALVSALPPVDPMRMQPLSIDLSALRAATAETDGEDQAAKPGGQEQPRRRGERTALVV</sequence>
<keyword evidence="4" id="KW-0143">Chaperone</keyword>
<evidence type="ECO:0000256" key="1">
    <source>
        <dbReference type="ARBA" id="ARBA00004496"/>
    </source>
</evidence>
<dbReference type="InterPro" id="IPR025734">
    <property type="entry name" value="EspG"/>
</dbReference>